<comment type="similarity">
    <text evidence="2">Belongs to the class-IV pyridoxal-phosphate-dependent aminotransferase family.</text>
</comment>
<evidence type="ECO:0000256" key="2">
    <source>
        <dbReference type="ARBA" id="ARBA00009320"/>
    </source>
</evidence>
<comment type="cofactor">
    <cofactor evidence="1">
        <name>pyridoxal 5'-phosphate</name>
        <dbReference type="ChEBI" id="CHEBI:597326"/>
    </cofactor>
</comment>
<dbReference type="InterPro" id="IPR033939">
    <property type="entry name" value="BCAT_family"/>
</dbReference>
<reference evidence="8" key="1">
    <citation type="submission" date="2016-03" db="EMBL/GenBank/DDBJ databases">
        <authorList>
            <person name="Borrel G."/>
            <person name="Mccann A."/>
            <person name="O'Toole P.W."/>
        </authorList>
    </citation>
    <scope>NUCLEOTIDE SEQUENCE</scope>
    <source>
        <strain evidence="8">183</strain>
    </source>
</reference>
<keyword evidence="3 8" id="KW-0032">Aminotransferase</keyword>
<dbReference type="EMBL" id="LVVT01000014">
    <property type="protein sequence ID" value="TQS82874.1"/>
    <property type="molecule type" value="Genomic_DNA"/>
</dbReference>
<evidence type="ECO:0000256" key="1">
    <source>
        <dbReference type="ARBA" id="ARBA00001933"/>
    </source>
</evidence>
<dbReference type="SUPFAM" id="SSF56752">
    <property type="entry name" value="D-aminoacid aminotransferase-like PLP-dependent enzymes"/>
    <property type="match status" value="1"/>
</dbReference>
<dbReference type="InterPro" id="IPR043131">
    <property type="entry name" value="BCAT-like_N"/>
</dbReference>
<dbReference type="OMA" id="LTEVFAC"/>
<evidence type="ECO:0000256" key="4">
    <source>
        <dbReference type="ARBA" id="ARBA00022605"/>
    </source>
</evidence>
<dbReference type="NCBIfam" id="NF009897">
    <property type="entry name" value="PRK13357.1"/>
    <property type="match status" value="1"/>
</dbReference>
<evidence type="ECO:0000313" key="8">
    <source>
        <dbReference type="EMBL" id="TQS82874.1"/>
    </source>
</evidence>
<dbReference type="PIRSF" id="PIRSF006468">
    <property type="entry name" value="BCAT1"/>
    <property type="match status" value="1"/>
</dbReference>
<dbReference type="InterPro" id="IPR036038">
    <property type="entry name" value="Aminotransferase-like"/>
</dbReference>
<evidence type="ECO:0000256" key="7">
    <source>
        <dbReference type="ARBA" id="ARBA00023304"/>
    </source>
</evidence>
<dbReference type="Pfam" id="PF01063">
    <property type="entry name" value="Aminotran_4"/>
    <property type="match status" value="1"/>
</dbReference>
<keyword evidence="4" id="KW-0028">Amino-acid biosynthesis</keyword>
<dbReference type="RefSeq" id="WP_048134531.1">
    <property type="nucleotide sequence ID" value="NZ_CAYAXV010000005.1"/>
</dbReference>
<dbReference type="GeneID" id="41323808"/>
<dbReference type="GO" id="GO:0004084">
    <property type="term" value="F:branched-chain-amino-acid transaminase activity"/>
    <property type="evidence" value="ECO:0007669"/>
    <property type="project" value="InterPro"/>
</dbReference>
<dbReference type="Gene3D" id="3.20.10.10">
    <property type="entry name" value="D-amino Acid Aminotransferase, subunit A, domain 2"/>
    <property type="match status" value="1"/>
</dbReference>
<name>A0A8J8TDC8_9ARCH</name>
<keyword evidence="6" id="KW-0663">Pyridoxal phosphate</keyword>
<dbReference type="PANTHER" id="PTHR11825">
    <property type="entry name" value="SUBGROUP IIII AMINOTRANSFERASE"/>
    <property type="match status" value="1"/>
</dbReference>
<keyword evidence="7" id="KW-0100">Branched-chain amino acid biosynthesis</keyword>
<evidence type="ECO:0000256" key="3">
    <source>
        <dbReference type="ARBA" id="ARBA00022576"/>
    </source>
</evidence>
<evidence type="ECO:0000313" key="9">
    <source>
        <dbReference type="Proteomes" id="UP000752814"/>
    </source>
</evidence>
<dbReference type="InterPro" id="IPR001544">
    <property type="entry name" value="Aminotrans_IV"/>
</dbReference>
<evidence type="ECO:0000256" key="6">
    <source>
        <dbReference type="ARBA" id="ARBA00022898"/>
    </source>
</evidence>
<dbReference type="GO" id="GO:0008652">
    <property type="term" value="P:amino acid biosynthetic process"/>
    <property type="evidence" value="ECO:0007669"/>
    <property type="project" value="UniProtKB-KW"/>
</dbReference>
<proteinExistence type="inferred from homology"/>
<sequence>MSIEIHKVEKSRIDEVDFDNLVFGHTFSDHMFQMEYRNNKWNPPAIIPFGKIEVYPSLSSLHYGQSIFEGLKAFRSADGSVNIFRLDKHIARMENSCKRMCIPTLDSEMFKEAVTTLVGLDRQWIPQARGSSLYIRPFIFASENYIGVRVSEKYDFYILTGPVSTYFKEGLSPVKLMTSEGYVRAVRGGLGEAKTAANYAASLLPAMEAQRRGFSQVLWLDALEGKYIDEVGTMNIAFFKDDVLITPPLEGTILPGVTRDSVIQIAKKKGIKVEERRISIDEVMESVKDGSMTEIFGTGTAAVISPVGEVYHNGESVTVNNFKTGPIAKMFYDEITGIQYGEKEDTFGWITKIQ</sequence>
<organism evidence="8 9">
    <name type="scientific">Candidatus Methanomassiliicoccus intestinalis</name>
    <dbReference type="NCBI Taxonomy" id="1406512"/>
    <lineage>
        <taxon>Archaea</taxon>
        <taxon>Methanobacteriati</taxon>
        <taxon>Thermoplasmatota</taxon>
        <taxon>Thermoplasmata</taxon>
        <taxon>Methanomassiliicoccales</taxon>
        <taxon>Methanomassiliicoccaceae</taxon>
        <taxon>Methanomassiliicoccus</taxon>
    </lineage>
</organism>
<dbReference type="InterPro" id="IPR005786">
    <property type="entry name" value="B_amino_transII"/>
</dbReference>
<dbReference type="AlphaFoldDB" id="A0A8J8TDC8"/>
<dbReference type="InterPro" id="IPR043132">
    <property type="entry name" value="BCAT-like_C"/>
</dbReference>
<keyword evidence="5" id="KW-0808">Transferase</keyword>
<comment type="caution">
    <text evidence="8">The sequence shown here is derived from an EMBL/GenBank/DDBJ whole genome shotgun (WGS) entry which is preliminary data.</text>
</comment>
<protein>
    <submittedName>
        <fullName evidence="8">Branched chain amino acid aminotransferase</fullName>
    </submittedName>
</protein>
<dbReference type="Gene3D" id="3.30.470.10">
    <property type="match status" value="1"/>
</dbReference>
<dbReference type="GO" id="GO:0009082">
    <property type="term" value="P:branched-chain amino acid biosynthetic process"/>
    <property type="evidence" value="ECO:0007669"/>
    <property type="project" value="UniProtKB-KW"/>
</dbReference>
<dbReference type="NCBIfam" id="TIGR01123">
    <property type="entry name" value="ilvE_II"/>
    <property type="match status" value="1"/>
</dbReference>
<gene>
    <name evidence="8" type="ORF">A3207_02705</name>
</gene>
<dbReference type="CDD" id="cd01557">
    <property type="entry name" value="BCAT_beta_family"/>
    <property type="match status" value="1"/>
</dbReference>
<dbReference type="PANTHER" id="PTHR11825:SF44">
    <property type="entry name" value="BRANCHED-CHAIN-AMINO-ACID AMINOTRANSFERASE"/>
    <property type="match status" value="1"/>
</dbReference>
<accession>A0A8J8TDC8</accession>
<evidence type="ECO:0000256" key="5">
    <source>
        <dbReference type="ARBA" id="ARBA00022679"/>
    </source>
</evidence>
<dbReference type="Proteomes" id="UP000752814">
    <property type="component" value="Unassembled WGS sequence"/>
</dbReference>